<keyword evidence="2" id="KW-1185">Reference proteome</keyword>
<sequence length="77" mass="8586">MANHTDFRRLANPCTSTSAHADWRYSLFALDGEGEAWKRGACVTESSTSRSRKRFVCCGEEVLASQPCKGLCRIQMV</sequence>
<accession>A0A9P6GID6</accession>
<comment type="caution">
    <text evidence="1">The sequence shown here is derived from an EMBL/GenBank/DDBJ whole genome shotgun (WGS) entry which is preliminary data.</text>
</comment>
<dbReference type="AlphaFoldDB" id="A0A9P6GID6"/>
<gene>
    <name evidence="1" type="ORF">PMIN01_07622</name>
</gene>
<reference evidence="1" key="1">
    <citation type="journal article" date="2020" name="Mol. Plant Microbe Interact.">
        <title>Genome Sequence of the Biocontrol Agent Coniothyrium minitans strain Conio (IMI 134523).</title>
        <authorList>
            <person name="Patel D."/>
            <person name="Shittu T.A."/>
            <person name="Baroncelli R."/>
            <person name="Muthumeenakshi S."/>
            <person name="Osborne T.H."/>
            <person name="Janganan T.K."/>
            <person name="Sreenivasaprasad S."/>
        </authorList>
    </citation>
    <scope>NUCLEOTIDE SEQUENCE</scope>
    <source>
        <strain evidence="1">Conio</strain>
    </source>
</reference>
<proteinExistence type="predicted"/>
<dbReference type="EMBL" id="WJXW01000007">
    <property type="protein sequence ID" value="KAF9734719.1"/>
    <property type="molecule type" value="Genomic_DNA"/>
</dbReference>
<name>A0A9P6GID6_9PLEO</name>
<protein>
    <submittedName>
        <fullName evidence="1">Uncharacterized protein</fullName>
    </submittedName>
</protein>
<evidence type="ECO:0000313" key="2">
    <source>
        <dbReference type="Proteomes" id="UP000756921"/>
    </source>
</evidence>
<dbReference type="OrthoDB" id="10495234at2759"/>
<evidence type="ECO:0000313" key="1">
    <source>
        <dbReference type="EMBL" id="KAF9734719.1"/>
    </source>
</evidence>
<organism evidence="1 2">
    <name type="scientific">Paraphaeosphaeria minitans</name>
    <dbReference type="NCBI Taxonomy" id="565426"/>
    <lineage>
        <taxon>Eukaryota</taxon>
        <taxon>Fungi</taxon>
        <taxon>Dikarya</taxon>
        <taxon>Ascomycota</taxon>
        <taxon>Pezizomycotina</taxon>
        <taxon>Dothideomycetes</taxon>
        <taxon>Pleosporomycetidae</taxon>
        <taxon>Pleosporales</taxon>
        <taxon>Massarineae</taxon>
        <taxon>Didymosphaeriaceae</taxon>
        <taxon>Paraphaeosphaeria</taxon>
    </lineage>
</organism>
<dbReference type="Proteomes" id="UP000756921">
    <property type="component" value="Unassembled WGS sequence"/>
</dbReference>